<evidence type="ECO:0000313" key="3">
    <source>
        <dbReference type="Proteomes" id="UP000800038"/>
    </source>
</evidence>
<sequence length="261" mass="30112">MTRNADVLVDEDQTLSYLESTMVEIVVGEDEVSKPFFVHEELITTRSRFFQKALRKYGRDEDIQWLEGKERVVKLPDDDAEIFAAYVQLLYQDRLPCYKPITATEAGSALKQAVHRTSHEEYDLLARLYVFCEKIQDVTAKGLLISAFVQASRKLREDGCKYYPAADQIKYVFEGTPDSDPLRQLFVDYYVYRGHSGWTENSRPEDYHHDFLHMVMVLMVTERKRPANHDKMIHASSYRAKLRGVGEEGEEQLPGSSGSLI</sequence>
<accession>A0A6A5T371</accession>
<dbReference type="InterPro" id="IPR000210">
    <property type="entry name" value="BTB/POZ_dom"/>
</dbReference>
<name>A0A6A5T371_9PLEO</name>
<evidence type="ECO:0000259" key="1">
    <source>
        <dbReference type="PROSITE" id="PS50097"/>
    </source>
</evidence>
<dbReference type="PROSITE" id="PS50097">
    <property type="entry name" value="BTB"/>
    <property type="match status" value="1"/>
</dbReference>
<organism evidence="2 3">
    <name type="scientific">Clathrospora elynae</name>
    <dbReference type="NCBI Taxonomy" id="706981"/>
    <lineage>
        <taxon>Eukaryota</taxon>
        <taxon>Fungi</taxon>
        <taxon>Dikarya</taxon>
        <taxon>Ascomycota</taxon>
        <taxon>Pezizomycotina</taxon>
        <taxon>Dothideomycetes</taxon>
        <taxon>Pleosporomycetidae</taxon>
        <taxon>Pleosporales</taxon>
        <taxon>Diademaceae</taxon>
        <taxon>Clathrospora</taxon>
    </lineage>
</organism>
<dbReference type="PANTHER" id="PTHR47843">
    <property type="entry name" value="BTB DOMAIN-CONTAINING PROTEIN-RELATED"/>
    <property type="match status" value="1"/>
</dbReference>
<gene>
    <name evidence="2" type="ORF">EJ02DRAFT_430537</name>
</gene>
<dbReference type="Gene3D" id="3.30.710.10">
    <property type="entry name" value="Potassium Channel Kv1.1, Chain A"/>
    <property type="match status" value="1"/>
</dbReference>
<protein>
    <recommendedName>
        <fullName evidence="1">BTB domain-containing protein</fullName>
    </recommendedName>
</protein>
<dbReference type="PANTHER" id="PTHR47843:SF2">
    <property type="entry name" value="BTB DOMAIN-CONTAINING PROTEIN"/>
    <property type="match status" value="1"/>
</dbReference>
<dbReference type="EMBL" id="ML976002">
    <property type="protein sequence ID" value="KAF1946600.1"/>
    <property type="molecule type" value="Genomic_DNA"/>
</dbReference>
<keyword evidence="3" id="KW-1185">Reference proteome</keyword>
<proteinExistence type="predicted"/>
<dbReference type="Proteomes" id="UP000800038">
    <property type="component" value="Unassembled WGS sequence"/>
</dbReference>
<feature type="domain" description="BTB" evidence="1">
    <location>
        <begin position="21"/>
        <end position="99"/>
    </location>
</feature>
<dbReference type="AlphaFoldDB" id="A0A6A5T371"/>
<dbReference type="InterPro" id="IPR011333">
    <property type="entry name" value="SKP1/BTB/POZ_sf"/>
</dbReference>
<evidence type="ECO:0000313" key="2">
    <source>
        <dbReference type="EMBL" id="KAF1946600.1"/>
    </source>
</evidence>
<reference evidence="2" key="1">
    <citation type="journal article" date="2020" name="Stud. Mycol.">
        <title>101 Dothideomycetes genomes: a test case for predicting lifestyles and emergence of pathogens.</title>
        <authorList>
            <person name="Haridas S."/>
            <person name="Albert R."/>
            <person name="Binder M."/>
            <person name="Bloem J."/>
            <person name="Labutti K."/>
            <person name="Salamov A."/>
            <person name="Andreopoulos B."/>
            <person name="Baker S."/>
            <person name="Barry K."/>
            <person name="Bills G."/>
            <person name="Bluhm B."/>
            <person name="Cannon C."/>
            <person name="Castanera R."/>
            <person name="Culley D."/>
            <person name="Daum C."/>
            <person name="Ezra D."/>
            <person name="Gonzalez J."/>
            <person name="Henrissat B."/>
            <person name="Kuo A."/>
            <person name="Liang C."/>
            <person name="Lipzen A."/>
            <person name="Lutzoni F."/>
            <person name="Magnuson J."/>
            <person name="Mondo S."/>
            <person name="Nolan M."/>
            <person name="Ohm R."/>
            <person name="Pangilinan J."/>
            <person name="Park H.-J."/>
            <person name="Ramirez L."/>
            <person name="Alfaro M."/>
            <person name="Sun H."/>
            <person name="Tritt A."/>
            <person name="Yoshinaga Y."/>
            <person name="Zwiers L.-H."/>
            <person name="Turgeon B."/>
            <person name="Goodwin S."/>
            <person name="Spatafora J."/>
            <person name="Crous P."/>
            <person name="Grigoriev I."/>
        </authorList>
    </citation>
    <scope>NUCLEOTIDE SEQUENCE</scope>
    <source>
        <strain evidence="2">CBS 161.51</strain>
    </source>
</reference>
<dbReference type="CDD" id="cd18186">
    <property type="entry name" value="BTB_POZ_ZBTB_KLHL-like"/>
    <property type="match status" value="1"/>
</dbReference>
<dbReference type="OrthoDB" id="1022638at2759"/>